<dbReference type="Pfam" id="PF10508">
    <property type="entry name" value="Proteasom_PSMB"/>
    <property type="match status" value="1"/>
</dbReference>
<evidence type="ECO:0000313" key="3">
    <source>
        <dbReference type="EMBL" id="GFO49594.1"/>
    </source>
</evidence>
<dbReference type="Proteomes" id="UP000735302">
    <property type="component" value="Unassembled WGS sequence"/>
</dbReference>
<dbReference type="AlphaFoldDB" id="A0AAV4DZW5"/>
<sequence>MAAPEVTIAALVDRLAQINLENITEALEELKIAITALPPSSLRTSLPHLSIGNVFQCLNTQNRTQQRLCGEVLNHLLSSLSAPAVLEHFNNQLVTWIKLPDDSMKALCLSQLSRISKDAPEDFSGHEDLVLAVVEQLSSDALDVGPPAATVITNIGQDPNGLHVIFKEAMLRQFATAMEKNSVTRFRVYQIATDLSRQNSEALTSCVESGLLQQLVNEVARDDDILVQLNAIELLSDLAMTQHGLQFLDQHGIVGKLETMMAELGQNPMAGLILPGLIKFFGGLAKNHPKEVLFKFDHFVRLVLSNVGENDPNLKPVSIDTVGLIASTPEGKLALEKLGNPWLECVQTLGRILKTGLSEIKTRVLQAMANICHLQAEHQTSELLVLTERWFVTSTPDAFTCVWSTAQQPFPDLRLPALHVLQTVAALPWGQKMMNATPGFREYVLDRSTEHSKEGKESKYELVCALANSPTAAEIFGQPYLVQLKEYVNQGAFFVMAQSEVAMEGDG</sequence>
<dbReference type="InterPro" id="IPR019538">
    <property type="entry name" value="PSMD5"/>
</dbReference>
<keyword evidence="4" id="KW-1185">Reference proteome</keyword>
<comment type="caution">
    <text evidence="3">The sequence shown here is derived from an EMBL/GenBank/DDBJ whole genome shotgun (WGS) entry which is preliminary data.</text>
</comment>
<comment type="similarity">
    <text evidence="1">Belongs to the proteasome subunit S5B/HSM3 family.</text>
</comment>
<organism evidence="3 4">
    <name type="scientific">Plakobranchus ocellatus</name>
    <dbReference type="NCBI Taxonomy" id="259542"/>
    <lineage>
        <taxon>Eukaryota</taxon>
        <taxon>Metazoa</taxon>
        <taxon>Spiralia</taxon>
        <taxon>Lophotrochozoa</taxon>
        <taxon>Mollusca</taxon>
        <taxon>Gastropoda</taxon>
        <taxon>Heterobranchia</taxon>
        <taxon>Euthyneura</taxon>
        <taxon>Panpulmonata</taxon>
        <taxon>Sacoglossa</taxon>
        <taxon>Placobranchoidea</taxon>
        <taxon>Plakobranchidae</taxon>
        <taxon>Plakobranchus</taxon>
    </lineage>
</organism>
<dbReference type="GO" id="GO:0005829">
    <property type="term" value="C:cytosol"/>
    <property type="evidence" value="ECO:0007669"/>
    <property type="project" value="TreeGrafter"/>
</dbReference>
<proteinExistence type="inferred from homology"/>
<dbReference type="GO" id="GO:0000502">
    <property type="term" value="C:proteasome complex"/>
    <property type="evidence" value="ECO:0007669"/>
    <property type="project" value="UniProtKB-KW"/>
</dbReference>
<evidence type="ECO:0000313" key="4">
    <source>
        <dbReference type="Proteomes" id="UP000735302"/>
    </source>
</evidence>
<dbReference type="InterPro" id="IPR011989">
    <property type="entry name" value="ARM-like"/>
</dbReference>
<gene>
    <name evidence="3" type="ORF">PoB_007609900</name>
</gene>
<accession>A0AAV4DZW5</accession>
<dbReference type="EMBL" id="BLXT01008494">
    <property type="protein sequence ID" value="GFO49594.1"/>
    <property type="molecule type" value="Genomic_DNA"/>
</dbReference>
<evidence type="ECO:0000256" key="1">
    <source>
        <dbReference type="ARBA" id="ARBA00006823"/>
    </source>
</evidence>
<protein>
    <recommendedName>
        <fullName evidence="2">26S proteasome non-ATPase regulatory subunit 5</fullName>
    </recommendedName>
</protein>
<dbReference type="Gene3D" id="1.25.10.10">
    <property type="entry name" value="Leucine-rich Repeat Variant"/>
    <property type="match status" value="1"/>
</dbReference>
<reference evidence="3 4" key="1">
    <citation type="journal article" date="2021" name="Elife">
        <title>Chloroplast acquisition without the gene transfer in kleptoplastic sea slugs, Plakobranchus ocellatus.</title>
        <authorList>
            <person name="Maeda T."/>
            <person name="Takahashi S."/>
            <person name="Yoshida T."/>
            <person name="Shimamura S."/>
            <person name="Takaki Y."/>
            <person name="Nagai Y."/>
            <person name="Toyoda A."/>
            <person name="Suzuki Y."/>
            <person name="Arimoto A."/>
            <person name="Ishii H."/>
            <person name="Satoh N."/>
            <person name="Nishiyama T."/>
            <person name="Hasebe M."/>
            <person name="Maruyama T."/>
            <person name="Minagawa J."/>
            <person name="Obokata J."/>
            <person name="Shigenobu S."/>
        </authorList>
    </citation>
    <scope>NUCLEOTIDE SEQUENCE [LARGE SCALE GENOMIC DNA]</scope>
</reference>
<dbReference type="SUPFAM" id="SSF48371">
    <property type="entry name" value="ARM repeat"/>
    <property type="match status" value="1"/>
</dbReference>
<evidence type="ECO:0000256" key="2">
    <source>
        <dbReference type="ARBA" id="ARBA00014933"/>
    </source>
</evidence>
<dbReference type="GO" id="GO:0043248">
    <property type="term" value="P:proteasome assembly"/>
    <property type="evidence" value="ECO:0007669"/>
    <property type="project" value="InterPro"/>
</dbReference>
<keyword evidence="3" id="KW-0647">Proteasome</keyword>
<dbReference type="PANTHER" id="PTHR13554:SF10">
    <property type="entry name" value="26S PROTEASOME NON-ATPASE REGULATORY SUBUNIT 5"/>
    <property type="match status" value="1"/>
</dbReference>
<dbReference type="PANTHER" id="PTHR13554">
    <property type="entry name" value="26S PROTEASOME NON-ATPASE REGULATORY SUBUNIT 5-RELATED"/>
    <property type="match status" value="1"/>
</dbReference>
<name>A0AAV4DZW5_9GAST</name>
<dbReference type="InterPro" id="IPR016024">
    <property type="entry name" value="ARM-type_fold"/>
</dbReference>